<comment type="caution">
    <text evidence="4">The sequence shown here is derived from an EMBL/GenBank/DDBJ whole genome shotgun (WGS) entry which is preliminary data.</text>
</comment>
<dbReference type="InterPro" id="IPR024370">
    <property type="entry name" value="PBP_domain"/>
</dbReference>
<keyword evidence="2" id="KW-1133">Transmembrane helix</keyword>
<feature type="transmembrane region" description="Helical" evidence="2">
    <location>
        <begin position="214"/>
        <end position="232"/>
    </location>
</feature>
<feature type="transmembrane region" description="Helical" evidence="2">
    <location>
        <begin position="6"/>
        <end position="28"/>
    </location>
</feature>
<keyword evidence="1" id="KW-0732">Signal</keyword>
<reference evidence="4 5" key="1">
    <citation type="submission" date="2020-04" db="EMBL/GenBank/DDBJ databases">
        <title>Phylogenetic Diversity and Antibacterial Activity against Ralstonia solanacearum of Endophytic Actinomycete Isolated from Moss.</title>
        <authorList>
            <person name="Zhuang X."/>
        </authorList>
    </citation>
    <scope>NUCLEOTIDE SEQUENCE [LARGE SCALE GENOMIC DNA]</scope>
    <source>
        <strain evidence="4 5">LD120</strain>
    </source>
</reference>
<dbReference type="Pfam" id="PF12849">
    <property type="entry name" value="PBP_like_2"/>
    <property type="match status" value="1"/>
</dbReference>
<dbReference type="PANTHER" id="PTHR30570">
    <property type="entry name" value="PERIPLASMIC PHOSPHATE BINDING COMPONENT OF PHOSPHATE ABC TRANSPORTER"/>
    <property type="match status" value="1"/>
</dbReference>
<evidence type="ECO:0000256" key="1">
    <source>
        <dbReference type="ARBA" id="ARBA00022729"/>
    </source>
</evidence>
<evidence type="ECO:0000259" key="3">
    <source>
        <dbReference type="Pfam" id="PF12849"/>
    </source>
</evidence>
<protein>
    <submittedName>
        <fullName evidence="4">Phosphate ABC transporter substrate-binding protein</fullName>
    </submittedName>
</protein>
<name>A0ABX1H2X3_9ACTN</name>
<dbReference type="InterPro" id="IPR050811">
    <property type="entry name" value="Phosphate_ABC_transporter"/>
</dbReference>
<evidence type="ECO:0000313" key="5">
    <source>
        <dbReference type="Proteomes" id="UP000772196"/>
    </source>
</evidence>
<keyword evidence="5" id="KW-1185">Reference proteome</keyword>
<dbReference type="PANTHER" id="PTHR30570:SF1">
    <property type="entry name" value="PHOSPHATE-BINDING PROTEIN PSTS"/>
    <property type="match status" value="1"/>
</dbReference>
<feature type="domain" description="PBP" evidence="3">
    <location>
        <begin position="245"/>
        <end position="445"/>
    </location>
</feature>
<evidence type="ECO:0000313" key="4">
    <source>
        <dbReference type="EMBL" id="NKI41700.1"/>
    </source>
</evidence>
<dbReference type="Gene3D" id="3.40.190.10">
    <property type="entry name" value="Periplasmic binding protein-like II"/>
    <property type="match status" value="2"/>
</dbReference>
<dbReference type="SUPFAM" id="SSF53850">
    <property type="entry name" value="Periplasmic binding protein-like II"/>
    <property type="match status" value="1"/>
</dbReference>
<proteinExistence type="predicted"/>
<keyword evidence="2" id="KW-0812">Transmembrane</keyword>
<organism evidence="4 5">
    <name type="scientific">Streptomyces physcomitrii</name>
    <dbReference type="NCBI Taxonomy" id="2724184"/>
    <lineage>
        <taxon>Bacteria</taxon>
        <taxon>Bacillati</taxon>
        <taxon>Actinomycetota</taxon>
        <taxon>Actinomycetes</taxon>
        <taxon>Kitasatosporales</taxon>
        <taxon>Streptomycetaceae</taxon>
        <taxon>Streptomyces</taxon>
    </lineage>
</organism>
<accession>A0ABX1H2X3</accession>
<keyword evidence="2" id="KW-0472">Membrane</keyword>
<evidence type="ECO:0000256" key="2">
    <source>
        <dbReference type="SAM" id="Phobius"/>
    </source>
</evidence>
<sequence>MDWFSAENVIAVGTALLGVAATFGALVYERSPRQRHIGYRVQMDTFIRDIEISDGQAQGLGIFNSEAQRNDRTLVLLRIENDGSRHIGLDDYTTEGRRGLTAVFTGRTVLGCAVTGTDAVPDSEAEADPEARSSHEEYLTHAAGLRPDGSRLHIPRVPLNKGDHFKLLVLLSGGAEGGRVTVSGGLKEGAVSKNRSASTSLDAKPRQFSRPAQVLASLLTACVVTLAAIVVADGGESTAEPRSLCARGELRLTGSTAFAPVAEALKKAYEKECPRTRITVAAGGSATGIRELRTAGARATGGAPATVVFTDGPATGAYPQLQGRSLSVAAFALVVNDRVGLRDLTLTQVRDLYAGRVTNWNQLPGGPDEPVTLVSRVSNSGTRDVLQRRLLGGRQEFGDYAPGGCDGEPEGGGRPERCELDSTAQVLEAVRSYPGAIGYSELAAATGVRGTHPLSLDGRAPSLVDLQHSGYRYRDVEFAYTYGPPAADSPAARFLEFVTAPGGRGEEIIREKGQLPCTEPEARRLCAGP</sequence>
<dbReference type="RefSeq" id="WP_168538217.1">
    <property type="nucleotide sequence ID" value="NZ_JAAWWP010000005.1"/>
</dbReference>
<dbReference type="EMBL" id="JAAWWP010000005">
    <property type="protein sequence ID" value="NKI41700.1"/>
    <property type="molecule type" value="Genomic_DNA"/>
</dbReference>
<gene>
    <name evidence="4" type="ORF">HFV08_10700</name>
</gene>
<dbReference type="Proteomes" id="UP000772196">
    <property type="component" value="Unassembled WGS sequence"/>
</dbReference>